<reference evidence="3 4" key="1">
    <citation type="submission" date="2018-06" db="EMBL/GenBank/DDBJ databases">
        <title>Halonotius sp. F13-13 a new haloarchaeeon isolated from a solar saltern from Isla Cristina, Huelva, Spain.</title>
        <authorList>
            <person name="Duran-Viseras A."/>
            <person name="Sanchez-Porro C."/>
            <person name="Ventosa A."/>
        </authorList>
    </citation>
    <scope>NUCLEOTIDE SEQUENCE [LARGE SCALE GENOMIC DNA]</scope>
    <source>
        <strain evidence="3 4">F13-13</strain>
    </source>
</reference>
<comment type="caution">
    <text evidence="3">The sequence shown here is derived from an EMBL/GenBank/DDBJ whole genome shotgun (WGS) entry which is preliminary data.</text>
</comment>
<evidence type="ECO:0000313" key="4">
    <source>
        <dbReference type="Proteomes" id="UP000276588"/>
    </source>
</evidence>
<evidence type="ECO:0000313" key="3">
    <source>
        <dbReference type="EMBL" id="RJX44627.1"/>
    </source>
</evidence>
<dbReference type="RefSeq" id="WP_120101374.1">
    <property type="nucleotide sequence ID" value="NZ_QKNY01000004.1"/>
</dbReference>
<dbReference type="SUPFAM" id="SSF53927">
    <property type="entry name" value="Cytidine deaminase-like"/>
    <property type="match status" value="1"/>
</dbReference>
<dbReference type="Pfam" id="PF14437">
    <property type="entry name" value="MafB19-deam"/>
    <property type="match status" value="1"/>
</dbReference>
<proteinExistence type="predicted"/>
<dbReference type="GO" id="GO:0046872">
    <property type="term" value="F:metal ion binding"/>
    <property type="evidence" value="ECO:0007669"/>
    <property type="project" value="UniProtKB-KW"/>
</dbReference>
<feature type="region of interest" description="Disordered" evidence="1">
    <location>
        <begin position="1"/>
        <end position="25"/>
    </location>
</feature>
<accession>A0A3A6PZC9</accession>
<dbReference type="Proteomes" id="UP000276588">
    <property type="component" value="Unassembled WGS sequence"/>
</dbReference>
<evidence type="ECO:0000256" key="1">
    <source>
        <dbReference type="SAM" id="MobiDB-lite"/>
    </source>
</evidence>
<dbReference type="InterPro" id="IPR002125">
    <property type="entry name" value="CMP_dCMP_dom"/>
</dbReference>
<organism evidence="3 4">
    <name type="scientific">Halonotius aquaticus</name>
    <dbReference type="NCBI Taxonomy" id="2216978"/>
    <lineage>
        <taxon>Archaea</taxon>
        <taxon>Methanobacteriati</taxon>
        <taxon>Methanobacteriota</taxon>
        <taxon>Stenosarchaea group</taxon>
        <taxon>Halobacteria</taxon>
        <taxon>Halobacteriales</taxon>
        <taxon>Haloferacaceae</taxon>
        <taxon>Halonotius</taxon>
    </lineage>
</organism>
<dbReference type="PANTHER" id="PTHR11079">
    <property type="entry name" value="CYTOSINE DEAMINASE FAMILY MEMBER"/>
    <property type="match status" value="1"/>
</dbReference>
<dbReference type="EMBL" id="QKNY01000004">
    <property type="protein sequence ID" value="RJX44627.1"/>
    <property type="molecule type" value="Genomic_DNA"/>
</dbReference>
<dbReference type="GO" id="GO:0052717">
    <property type="term" value="F:tRNA-specific adenosine-34 deaminase activity"/>
    <property type="evidence" value="ECO:0007669"/>
    <property type="project" value="UniProtKB-EC"/>
</dbReference>
<dbReference type="PANTHER" id="PTHR11079:SF179">
    <property type="entry name" value="TRNA(ADENINE(34)) DEAMINASE, CHLOROPLASTIC"/>
    <property type="match status" value="1"/>
</dbReference>
<sequence length="169" mass="18180">MSVIRVADPTDLDATTPGPPFADFDHESHIRRALTLAREAADRGDEPFGSVLVQDDTVVAEARNAVVTENDVAEHPELTLARRAAAEFDEPTDLVLYTSTEPCPMCAGGLYHAGVRAVVYATSAERFGELRDAEMVCPSPTVFERGSDSVVVAGPVLPDDGDAVHRECW</sequence>
<feature type="domain" description="CMP/dCMP-type deaminase" evidence="2">
    <location>
        <begin position="24"/>
        <end position="132"/>
    </location>
</feature>
<dbReference type="CDD" id="cd01285">
    <property type="entry name" value="nucleoside_deaminase"/>
    <property type="match status" value="1"/>
</dbReference>
<dbReference type="GO" id="GO:0002100">
    <property type="term" value="P:tRNA wobble adenosine to inosine editing"/>
    <property type="evidence" value="ECO:0007669"/>
    <property type="project" value="InterPro"/>
</dbReference>
<dbReference type="AlphaFoldDB" id="A0A3A6PZC9"/>
<protein>
    <submittedName>
        <fullName evidence="3">Nucleoside deaminase</fullName>
    </submittedName>
</protein>
<name>A0A3A6PZC9_9EURY</name>
<keyword evidence="4" id="KW-1185">Reference proteome</keyword>
<dbReference type="InterPro" id="IPR016193">
    <property type="entry name" value="Cytidine_deaminase-like"/>
</dbReference>
<dbReference type="OrthoDB" id="7284at2157"/>
<dbReference type="PROSITE" id="PS51747">
    <property type="entry name" value="CYT_DCMP_DEAMINASES_2"/>
    <property type="match status" value="1"/>
</dbReference>
<evidence type="ECO:0000259" key="2">
    <source>
        <dbReference type="PROSITE" id="PS51747"/>
    </source>
</evidence>
<dbReference type="InterPro" id="IPR058535">
    <property type="entry name" value="MafB19-deam"/>
</dbReference>
<gene>
    <name evidence="3" type="ORF">DM826_02800</name>
</gene>
<dbReference type="Gene3D" id="3.40.140.10">
    <property type="entry name" value="Cytidine Deaminase, domain 2"/>
    <property type="match status" value="1"/>
</dbReference>